<comment type="caution">
    <text evidence="2">The sequence shown here is derived from an EMBL/GenBank/DDBJ whole genome shotgun (WGS) entry which is preliminary data.</text>
</comment>
<organism evidence="2 3">
    <name type="scientific">Pristionchus entomophagus</name>
    <dbReference type="NCBI Taxonomy" id="358040"/>
    <lineage>
        <taxon>Eukaryota</taxon>
        <taxon>Metazoa</taxon>
        <taxon>Ecdysozoa</taxon>
        <taxon>Nematoda</taxon>
        <taxon>Chromadorea</taxon>
        <taxon>Rhabditida</taxon>
        <taxon>Rhabditina</taxon>
        <taxon>Diplogasteromorpha</taxon>
        <taxon>Diplogasteroidea</taxon>
        <taxon>Neodiplogasteridae</taxon>
        <taxon>Pristionchus</taxon>
    </lineage>
</organism>
<evidence type="ECO:0000313" key="2">
    <source>
        <dbReference type="EMBL" id="GMS81785.1"/>
    </source>
</evidence>
<proteinExistence type="predicted"/>
<sequence length="97" mass="11276">RQESRLSLTNSSDSDDDDSKIGFWDFLAEEGPASACESDAESSAIGFWDFIMEEGPGVVEEEKVTSICSLPMRLLRIIRKWWRRYLERCNSFIRRCF</sequence>
<feature type="non-terminal residue" evidence="2">
    <location>
        <position position="1"/>
    </location>
</feature>
<evidence type="ECO:0000313" key="3">
    <source>
        <dbReference type="Proteomes" id="UP001432027"/>
    </source>
</evidence>
<feature type="region of interest" description="Disordered" evidence="1">
    <location>
        <begin position="1"/>
        <end position="20"/>
    </location>
</feature>
<protein>
    <submittedName>
        <fullName evidence="2">Uncharacterized protein</fullName>
    </submittedName>
</protein>
<dbReference type="AlphaFoldDB" id="A0AAV5SFX7"/>
<dbReference type="EMBL" id="BTSX01000001">
    <property type="protein sequence ID" value="GMS81785.1"/>
    <property type="molecule type" value="Genomic_DNA"/>
</dbReference>
<gene>
    <name evidence="2" type="ORF">PENTCL1PPCAC_3960</name>
</gene>
<evidence type="ECO:0000256" key="1">
    <source>
        <dbReference type="SAM" id="MobiDB-lite"/>
    </source>
</evidence>
<feature type="compositionally biased region" description="Polar residues" evidence="1">
    <location>
        <begin position="1"/>
        <end position="10"/>
    </location>
</feature>
<accession>A0AAV5SFX7</accession>
<dbReference type="Proteomes" id="UP001432027">
    <property type="component" value="Unassembled WGS sequence"/>
</dbReference>
<name>A0AAV5SFX7_9BILA</name>
<keyword evidence="3" id="KW-1185">Reference proteome</keyword>
<reference evidence="2" key="1">
    <citation type="submission" date="2023-10" db="EMBL/GenBank/DDBJ databases">
        <title>Genome assembly of Pristionchus species.</title>
        <authorList>
            <person name="Yoshida K."/>
            <person name="Sommer R.J."/>
        </authorList>
    </citation>
    <scope>NUCLEOTIDE SEQUENCE</scope>
    <source>
        <strain evidence="2">RS0144</strain>
    </source>
</reference>